<dbReference type="InterPro" id="IPR005335">
    <property type="entry name" value="Terminase_ssu"/>
</dbReference>
<comment type="caution">
    <text evidence="3">The sequence shown here is derived from an EMBL/GenBank/DDBJ whole genome shotgun (WGS) entry which is preliminary data.</text>
</comment>
<keyword evidence="2" id="KW-0231">Viral genome packaging</keyword>
<sequence>MDIEQYGLTNQQKRFVLEYITDLNHSEAAKRAGYAKEMGTALLSRPQVQQAIQDLSHELAESKVMSAKEAWENTSDMARASMADVYDFSDPENPKLKPLSDEVMKNVHEIELSDGKIKKLKLYNRKDAQEMVNRMHGLYTVKHEHSGPRGQPIEVTHKYDDMEELLAKMDEMIEGKKMKQAEIIDVEIKKDELDIARSGGEGTV</sequence>
<protein>
    <recommendedName>
        <fullName evidence="4">Terminase small subunit</fullName>
    </recommendedName>
</protein>
<evidence type="ECO:0000256" key="1">
    <source>
        <dbReference type="ARBA" id="ARBA00022612"/>
    </source>
</evidence>
<gene>
    <name evidence="3" type="ORF">LCGC14_1054620</name>
</gene>
<proteinExistence type="predicted"/>
<evidence type="ECO:0008006" key="4">
    <source>
        <dbReference type="Google" id="ProtNLM"/>
    </source>
</evidence>
<dbReference type="Pfam" id="PF03592">
    <property type="entry name" value="Terminase_2"/>
    <property type="match status" value="1"/>
</dbReference>
<dbReference type="GO" id="GO:0051276">
    <property type="term" value="P:chromosome organization"/>
    <property type="evidence" value="ECO:0007669"/>
    <property type="project" value="InterPro"/>
</dbReference>
<reference evidence="3" key="1">
    <citation type="journal article" date="2015" name="Nature">
        <title>Complex archaea that bridge the gap between prokaryotes and eukaryotes.</title>
        <authorList>
            <person name="Spang A."/>
            <person name="Saw J.H."/>
            <person name="Jorgensen S.L."/>
            <person name="Zaremba-Niedzwiedzka K."/>
            <person name="Martijn J."/>
            <person name="Lind A.E."/>
            <person name="van Eijk R."/>
            <person name="Schleper C."/>
            <person name="Guy L."/>
            <person name="Ettema T.J."/>
        </authorList>
    </citation>
    <scope>NUCLEOTIDE SEQUENCE</scope>
</reference>
<evidence type="ECO:0000256" key="2">
    <source>
        <dbReference type="ARBA" id="ARBA00023219"/>
    </source>
</evidence>
<dbReference type="InterPro" id="IPR038713">
    <property type="entry name" value="Terminase_Gp1_N_sf"/>
</dbReference>
<dbReference type="AlphaFoldDB" id="A0A0F9MMV2"/>
<dbReference type="Gene3D" id="1.10.10.1400">
    <property type="entry name" value="Terminase, small subunit, N-terminal DNA-binding domain, HTH motif"/>
    <property type="match status" value="1"/>
</dbReference>
<name>A0A0F9MMV2_9ZZZZ</name>
<evidence type="ECO:0000313" key="3">
    <source>
        <dbReference type="EMBL" id="KKN08645.1"/>
    </source>
</evidence>
<dbReference type="PANTHER" id="PTHR41328:SF2">
    <property type="entry name" value="TERMINASE SMALL SUBUNIT"/>
    <property type="match status" value="1"/>
</dbReference>
<dbReference type="EMBL" id="LAZR01004431">
    <property type="protein sequence ID" value="KKN08645.1"/>
    <property type="molecule type" value="Genomic_DNA"/>
</dbReference>
<organism evidence="3">
    <name type="scientific">marine sediment metagenome</name>
    <dbReference type="NCBI Taxonomy" id="412755"/>
    <lineage>
        <taxon>unclassified sequences</taxon>
        <taxon>metagenomes</taxon>
        <taxon>ecological metagenomes</taxon>
    </lineage>
</organism>
<keyword evidence="1" id="KW-1188">Viral release from host cell</keyword>
<dbReference type="InterPro" id="IPR052404">
    <property type="entry name" value="SPP1-like_terminase"/>
</dbReference>
<dbReference type="PANTHER" id="PTHR41328">
    <property type="entry name" value="TERMINASE SMALL SUBUNIT-RELATED"/>
    <property type="match status" value="1"/>
</dbReference>
<accession>A0A0F9MMV2</accession>